<dbReference type="SUPFAM" id="SSF160904">
    <property type="entry name" value="Jann2411-like"/>
    <property type="match status" value="1"/>
</dbReference>
<proteinExistence type="predicted"/>
<dbReference type="Pfam" id="PF07336">
    <property type="entry name" value="ABATE"/>
    <property type="match status" value="1"/>
</dbReference>
<dbReference type="InterPro" id="IPR010852">
    <property type="entry name" value="ABATE"/>
</dbReference>
<dbReference type="InterPro" id="IPR023286">
    <property type="entry name" value="ABATE_dom_sf"/>
</dbReference>
<name>A0A652YTR9_NOCGL</name>
<evidence type="ECO:0000259" key="1">
    <source>
        <dbReference type="Pfam" id="PF11706"/>
    </source>
</evidence>
<evidence type="ECO:0000313" key="2">
    <source>
        <dbReference type="EMBL" id="TYQ06498.1"/>
    </source>
</evidence>
<accession>A0A652YTR9</accession>
<protein>
    <submittedName>
        <fullName evidence="2">Putative RNA-binding Zn ribbon-like protein</fullName>
    </submittedName>
</protein>
<dbReference type="EMBL" id="VNIQ01000002">
    <property type="protein sequence ID" value="TYQ06498.1"/>
    <property type="molecule type" value="Genomic_DNA"/>
</dbReference>
<organism evidence="2">
    <name type="scientific">Nocardia globerula</name>
    <dbReference type="NCBI Taxonomy" id="1818"/>
    <lineage>
        <taxon>Bacteria</taxon>
        <taxon>Bacillati</taxon>
        <taxon>Actinomycetota</taxon>
        <taxon>Actinomycetes</taxon>
        <taxon>Mycobacteriales</taxon>
        <taxon>Nocardiaceae</taxon>
        <taxon>Nocardia</taxon>
    </lineage>
</organism>
<feature type="domain" description="Zinc finger CGNR" evidence="1">
    <location>
        <begin position="135"/>
        <end position="178"/>
    </location>
</feature>
<dbReference type="PANTHER" id="PTHR35525">
    <property type="entry name" value="BLL6575 PROTEIN"/>
    <property type="match status" value="1"/>
</dbReference>
<dbReference type="Gene3D" id="1.10.3300.10">
    <property type="entry name" value="Jann2411-like domain"/>
    <property type="match status" value="1"/>
</dbReference>
<gene>
    <name evidence="2" type="ORF">FNL38_102634</name>
</gene>
<dbReference type="AlphaFoldDB" id="A0A652YTR9"/>
<comment type="caution">
    <text evidence="2">The sequence shown here is derived from an EMBL/GenBank/DDBJ whole genome shotgun (WGS) entry which is preliminary data.</text>
</comment>
<dbReference type="Pfam" id="PF11706">
    <property type="entry name" value="zf-CGNR"/>
    <property type="match status" value="1"/>
</dbReference>
<dbReference type="InterPro" id="IPR021005">
    <property type="entry name" value="Znf_CGNR"/>
</dbReference>
<reference evidence="2" key="1">
    <citation type="submission" date="2019-07" db="EMBL/GenBank/DDBJ databases">
        <title>Genomic Encyclopedia of Type Strains, Phase IV (KMG-IV): sequencing the most valuable type-strain genomes for metagenomic binning, comparative biology and taxonomic classification.</title>
        <authorList>
            <person name="Goeker M."/>
        </authorList>
    </citation>
    <scope>NUCLEOTIDE SEQUENCE</scope>
    <source>
        <strain evidence="2">DSM 44596</strain>
    </source>
</reference>
<sequence length="181" mass="19995">MNFADDTESALVFAASLVNTARGGGELLPDQEELTRFLDADKWTGRRDGTQSELDAVRTLRPRLRQFWEVTEVDDAVAVVNTLLAESGAQPRLARHDDLGWHLHVTADDAPLVDRMAAEAAMGVLDLIRTGEFSRLQWCTAPDCDAVFVDLSRNRSKRYCDTGNCGNRANVAAYRARKSVG</sequence>
<dbReference type="PANTHER" id="PTHR35525:SF3">
    <property type="entry name" value="BLL6575 PROTEIN"/>
    <property type="match status" value="1"/>
</dbReference>